<evidence type="ECO:0000259" key="13">
    <source>
        <dbReference type="Pfam" id="PF00487"/>
    </source>
</evidence>
<reference evidence="14 15" key="1">
    <citation type="submission" date="2018-04" db="EMBL/GenBank/DDBJ databases">
        <title>Novel species isolated from glacier.</title>
        <authorList>
            <person name="Liu Q."/>
            <person name="Xin Y.-H."/>
        </authorList>
    </citation>
    <scope>NUCLEOTIDE SEQUENCE [LARGE SCALE GENOMIC DNA]</scope>
    <source>
        <strain evidence="14 15">GT1R17</strain>
    </source>
</reference>
<protein>
    <submittedName>
        <fullName evidence="14">Alkane 1-monooxygenase</fullName>
    </submittedName>
</protein>
<organism evidence="14 15">
    <name type="scientific">Stenotrophobium rhamnosiphilum</name>
    <dbReference type="NCBI Taxonomy" id="2029166"/>
    <lineage>
        <taxon>Bacteria</taxon>
        <taxon>Pseudomonadati</taxon>
        <taxon>Pseudomonadota</taxon>
        <taxon>Gammaproteobacteria</taxon>
        <taxon>Nevskiales</taxon>
        <taxon>Nevskiaceae</taxon>
        <taxon>Stenotrophobium</taxon>
    </lineage>
</organism>
<dbReference type="PANTHER" id="PTHR38674:SF1">
    <property type="entry name" value="ALKANE 1-MONOOXYGENASE 1"/>
    <property type="match status" value="1"/>
</dbReference>
<dbReference type="GO" id="GO:0046872">
    <property type="term" value="F:metal ion binding"/>
    <property type="evidence" value="ECO:0007669"/>
    <property type="project" value="UniProtKB-KW"/>
</dbReference>
<evidence type="ECO:0000256" key="11">
    <source>
        <dbReference type="ARBA" id="ARBA00023136"/>
    </source>
</evidence>
<dbReference type="RefSeq" id="WP_107939676.1">
    <property type="nucleotide sequence ID" value="NZ_QANS01000002.1"/>
</dbReference>
<keyword evidence="5 12" id="KW-0812">Transmembrane</keyword>
<dbReference type="AlphaFoldDB" id="A0A2T5MIU2"/>
<dbReference type="CDD" id="cd03512">
    <property type="entry name" value="Alkane-hydroxylase"/>
    <property type="match status" value="1"/>
</dbReference>
<keyword evidence="9" id="KW-0408">Iron</keyword>
<comment type="caution">
    <text evidence="14">The sequence shown here is derived from an EMBL/GenBank/DDBJ whole genome shotgun (WGS) entry which is preliminary data.</text>
</comment>
<feature type="transmembrane region" description="Helical" evidence="12">
    <location>
        <begin position="83"/>
        <end position="107"/>
    </location>
</feature>
<evidence type="ECO:0000256" key="7">
    <source>
        <dbReference type="ARBA" id="ARBA00022989"/>
    </source>
</evidence>
<evidence type="ECO:0000256" key="8">
    <source>
        <dbReference type="ARBA" id="ARBA00023002"/>
    </source>
</evidence>
<dbReference type="Pfam" id="PF00487">
    <property type="entry name" value="FA_desaturase"/>
    <property type="match status" value="1"/>
</dbReference>
<name>A0A2T5MIU2_9GAMM</name>
<dbReference type="Proteomes" id="UP000244248">
    <property type="component" value="Unassembled WGS sequence"/>
</dbReference>
<keyword evidence="8" id="KW-0560">Oxidoreductase</keyword>
<keyword evidence="11 12" id="KW-0472">Membrane</keyword>
<feature type="transmembrane region" description="Helical" evidence="12">
    <location>
        <begin position="233"/>
        <end position="257"/>
    </location>
</feature>
<evidence type="ECO:0000256" key="10">
    <source>
        <dbReference type="ARBA" id="ARBA00023033"/>
    </source>
</evidence>
<dbReference type="EMBL" id="QANS01000002">
    <property type="protein sequence ID" value="PTU32478.1"/>
    <property type="molecule type" value="Genomic_DNA"/>
</dbReference>
<keyword evidence="4" id="KW-0997">Cell inner membrane</keyword>
<keyword evidence="7 12" id="KW-1133">Transmembrane helix</keyword>
<gene>
    <name evidence="14" type="ORF">CJD38_07500</name>
</gene>
<feature type="transmembrane region" description="Helical" evidence="12">
    <location>
        <begin position="334"/>
        <end position="352"/>
    </location>
</feature>
<feature type="transmembrane region" description="Helical" evidence="12">
    <location>
        <begin position="18"/>
        <end position="38"/>
    </location>
</feature>
<feature type="transmembrane region" description="Helical" evidence="12">
    <location>
        <begin position="113"/>
        <end position="131"/>
    </location>
</feature>
<dbReference type="GO" id="GO:0006629">
    <property type="term" value="P:lipid metabolic process"/>
    <property type="evidence" value="ECO:0007669"/>
    <property type="project" value="InterPro"/>
</dbReference>
<dbReference type="InterPro" id="IPR033885">
    <property type="entry name" value="AlkB/XylM"/>
</dbReference>
<evidence type="ECO:0000256" key="5">
    <source>
        <dbReference type="ARBA" id="ARBA00022692"/>
    </source>
</evidence>
<evidence type="ECO:0000256" key="4">
    <source>
        <dbReference type="ARBA" id="ARBA00022519"/>
    </source>
</evidence>
<dbReference type="GO" id="GO:0004497">
    <property type="term" value="F:monooxygenase activity"/>
    <property type="evidence" value="ECO:0007669"/>
    <property type="project" value="UniProtKB-KW"/>
</dbReference>
<dbReference type="OrthoDB" id="4759734at2"/>
<evidence type="ECO:0000313" key="14">
    <source>
        <dbReference type="EMBL" id="PTU32478.1"/>
    </source>
</evidence>
<keyword evidence="15" id="KW-1185">Reference proteome</keyword>
<dbReference type="PANTHER" id="PTHR38674">
    <property type="entry name" value="ALKANE 1-MONOOXYGENASE 1"/>
    <property type="match status" value="1"/>
</dbReference>
<comment type="subcellular location">
    <subcellularLocation>
        <location evidence="1">Cell inner membrane</location>
        <topology evidence="1">Multi-pass membrane protein</topology>
    </subcellularLocation>
</comment>
<sequence length="392" mass="44792">MTTTTIKSTDWVDGKRSLWAMGLLIPLMPFIAWGLVSLTGLGLFWWFGPMFFYGIVPLADYFVGDDKANPPESAVAKLEEDRYYRYVTYAYIPLQFIATILGAWMAVNGGLNWAEMLGLIFTVGLVNGVGINTAHELGHKKENVERWFAKITLAPVAYGHFFVEHNRGHHVRVATPEDPASSRMGESFWSFLPRTMIGSFTSAWELEKVRLEREGKSVWSLQNHNLQAWSMTVVFFGAISLVLGPIALLFLVVQAFYGATVLESVNYLEHYGLMRQKQADGRYERCEPRHSWNSNNTVTNLLLYQLQRHSDHHAHGTRRYQSLRHFEEAPQLPSGYTALVPVTYFPALWFMLMDRRVVAHYNGDLSKANLQPEKREALMARYHRPQVVEKAA</sequence>
<evidence type="ECO:0000256" key="12">
    <source>
        <dbReference type="SAM" id="Phobius"/>
    </source>
</evidence>
<feature type="transmembrane region" description="Helical" evidence="12">
    <location>
        <begin position="44"/>
        <end position="63"/>
    </location>
</feature>
<comment type="similarity">
    <text evidence="2">Belongs to the fatty acid desaturase type 1 family. AlkB subfamily.</text>
</comment>
<keyword evidence="3" id="KW-1003">Cell membrane</keyword>
<proteinExistence type="inferred from homology"/>
<evidence type="ECO:0000256" key="3">
    <source>
        <dbReference type="ARBA" id="ARBA00022475"/>
    </source>
</evidence>
<evidence type="ECO:0000256" key="2">
    <source>
        <dbReference type="ARBA" id="ARBA00010823"/>
    </source>
</evidence>
<accession>A0A2T5MIU2</accession>
<evidence type="ECO:0000256" key="1">
    <source>
        <dbReference type="ARBA" id="ARBA00004429"/>
    </source>
</evidence>
<keyword evidence="10 14" id="KW-0503">Monooxygenase</keyword>
<evidence type="ECO:0000256" key="9">
    <source>
        <dbReference type="ARBA" id="ARBA00023004"/>
    </source>
</evidence>
<dbReference type="InterPro" id="IPR005804">
    <property type="entry name" value="FA_desaturase_dom"/>
</dbReference>
<feature type="domain" description="Fatty acid desaturase" evidence="13">
    <location>
        <begin position="113"/>
        <end position="336"/>
    </location>
</feature>
<keyword evidence="6" id="KW-0479">Metal-binding</keyword>
<evidence type="ECO:0000313" key="15">
    <source>
        <dbReference type="Proteomes" id="UP000244248"/>
    </source>
</evidence>
<evidence type="ECO:0000256" key="6">
    <source>
        <dbReference type="ARBA" id="ARBA00022723"/>
    </source>
</evidence>
<dbReference type="GO" id="GO:0005886">
    <property type="term" value="C:plasma membrane"/>
    <property type="evidence" value="ECO:0007669"/>
    <property type="project" value="UniProtKB-SubCell"/>
</dbReference>